<name>A0A0F9A306_9ZZZZ</name>
<evidence type="ECO:0000313" key="2">
    <source>
        <dbReference type="EMBL" id="KKL03870.1"/>
    </source>
</evidence>
<accession>A0A0F9A306</accession>
<dbReference type="EMBL" id="LAZR01044756">
    <property type="protein sequence ID" value="KKL03870.1"/>
    <property type="molecule type" value="Genomic_DNA"/>
</dbReference>
<organism evidence="2">
    <name type="scientific">marine sediment metagenome</name>
    <dbReference type="NCBI Taxonomy" id="412755"/>
    <lineage>
        <taxon>unclassified sequences</taxon>
        <taxon>metagenomes</taxon>
        <taxon>ecological metagenomes</taxon>
    </lineage>
</organism>
<keyword evidence="1" id="KW-0812">Transmembrane</keyword>
<dbReference type="AlphaFoldDB" id="A0A0F9A306"/>
<evidence type="ECO:0000256" key="1">
    <source>
        <dbReference type="SAM" id="Phobius"/>
    </source>
</evidence>
<protein>
    <submittedName>
        <fullName evidence="2">Uncharacterized protein</fullName>
    </submittedName>
</protein>
<feature type="transmembrane region" description="Helical" evidence="1">
    <location>
        <begin position="7"/>
        <end position="27"/>
    </location>
</feature>
<proteinExistence type="predicted"/>
<sequence length="79" mass="9254">MKFNTKLFNLSLLVVFFILMVLMYFIIKSDSQCTQNPFTYGADKISQDDLELMCYCNFNDPTYATFSFDKNELYINTNG</sequence>
<gene>
    <name evidence="2" type="ORF">LCGC14_2621800</name>
</gene>
<reference evidence="2" key="1">
    <citation type="journal article" date="2015" name="Nature">
        <title>Complex archaea that bridge the gap between prokaryotes and eukaryotes.</title>
        <authorList>
            <person name="Spang A."/>
            <person name="Saw J.H."/>
            <person name="Jorgensen S.L."/>
            <person name="Zaremba-Niedzwiedzka K."/>
            <person name="Martijn J."/>
            <person name="Lind A.E."/>
            <person name="van Eijk R."/>
            <person name="Schleper C."/>
            <person name="Guy L."/>
            <person name="Ettema T.J."/>
        </authorList>
    </citation>
    <scope>NUCLEOTIDE SEQUENCE</scope>
</reference>
<keyword evidence="1" id="KW-0472">Membrane</keyword>
<keyword evidence="1" id="KW-1133">Transmembrane helix</keyword>
<comment type="caution">
    <text evidence="2">The sequence shown here is derived from an EMBL/GenBank/DDBJ whole genome shotgun (WGS) entry which is preliminary data.</text>
</comment>